<dbReference type="PANTHER" id="PTHR37950:SF1">
    <property type="entry name" value="4-HYDROXYPHENYLACETATE CATABOLISM PROTEIN"/>
    <property type="match status" value="1"/>
</dbReference>
<dbReference type="Pfam" id="PF02962">
    <property type="entry name" value="CHMI"/>
    <property type="match status" value="1"/>
</dbReference>
<dbReference type="Gene3D" id="3.30.429.10">
    <property type="entry name" value="Macrophage Migration Inhibitory Factor"/>
    <property type="match status" value="1"/>
</dbReference>
<evidence type="ECO:0008006" key="3">
    <source>
        <dbReference type="Google" id="ProtNLM"/>
    </source>
</evidence>
<dbReference type="RefSeq" id="WP_201504617.1">
    <property type="nucleotide sequence ID" value="NZ_BAAAFR010000008.1"/>
</dbReference>
<dbReference type="SUPFAM" id="SSF55331">
    <property type="entry name" value="Tautomerase/MIF"/>
    <property type="match status" value="1"/>
</dbReference>
<protein>
    <recommendedName>
        <fullName evidence="3">5-carboxymethyl-2-hydroxymuconate isomerase</fullName>
    </recommendedName>
</protein>
<evidence type="ECO:0000313" key="2">
    <source>
        <dbReference type="Proteomes" id="UP001501787"/>
    </source>
</evidence>
<proteinExistence type="predicted"/>
<reference evidence="1 2" key="1">
    <citation type="journal article" date="2019" name="Int. J. Syst. Evol. Microbiol.">
        <title>The Global Catalogue of Microorganisms (GCM) 10K type strain sequencing project: providing services to taxonomists for standard genome sequencing and annotation.</title>
        <authorList>
            <consortium name="The Broad Institute Genomics Platform"/>
            <consortium name="The Broad Institute Genome Sequencing Center for Infectious Disease"/>
            <person name="Wu L."/>
            <person name="Ma J."/>
        </authorList>
    </citation>
    <scope>NUCLEOTIDE SEQUENCE [LARGE SCALE GENOMIC DNA]</scope>
    <source>
        <strain evidence="1 2">JCM 16343</strain>
    </source>
</reference>
<comment type="caution">
    <text evidence="1">The sequence shown here is derived from an EMBL/GenBank/DDBJ whole genome shotgun (WGS) entry which is preliminary data.</text>
</comment>
<gene>
    <name evidence="1" type="ORF">GCM10009129_21120</name>
</gene>
<organism evidence="1 2">
    <name type="scientific">Psychrobacter aestuarii</name>
    <dbReference type="NCBI Taxonomy" id="556327"/>
    <lineage>
        <taxon>Bacteria</taxon>
        <taxon>Pseudomonadati</taxon>
        <taxon>Pseudomonadota</taxon>
        <taxon>Gammaproteobacteria</taxon>
        <taxon>Moraxellales</taxon>
        <taxon>Moraxellaceae</taxon>
        <taxon>Psychrobacter</taxon>
    </lineage>
</organism>
<dbReference type="InterPro" id="IPR004220">
    <property type="entry name" value="5-COMe_2-OHmuconate_Isoase"/>
</dbReference>
<sequence length="126" mass="14327">MPHLIVQATPNVYIPHEESLLKTLNTVLWDSGEVQQKSDIKARMLPITTFLVGTDDDEQRFGYVYIELKLMTGRSEATKNALAEQLLIATEEKLAKAQSGRVQIQVCVEVTEISQNYHKKFITHIE</sequence>
<dbReference type="EMBL" id="BAAAFR010000008">
    <property type="protein sequence ID" value="GAA0323079.1"/>
    <property type="molecule type" value="Genomic_DNA"/>
</dbReference>
<dbReference type="Proteomes" id="UP001501787">
    <property type="component" value="Unassembled WGS sequence"/>
</dbReference>
<name>A0ABN0W245_9GAMM</name>
<dbReference type="PANTHER" id="PTHR37950">
    <property type="entry name" value="4-HYDROXYPHENYLACETATE CATABOLISM PROTEIN"/>
    <property type="match status" value="1"/>
</dbReference>
<evidence type="ECO:0000313" key="1">
    <source>
        <dbReference type="EMBL" id="GAA0323079.1"/>
    </source>
</evidence>
<accession>A0ABN0W245</accession>
<keyword evidence="2" id="KW-1185">Reference proteome</keyword>
<dbReference type="InterPro" id="IPR014347">
    <property type="entry name" value="Tautomerase/MIF_sf"/>
</dbReference>